<dbReference type="Proteomes" id="UP000002312">
    <property type="component" value="Chromosome"/>
</dbReference>
<dbReference type="EMBL" id="CP001840">
    <property type="protein sequence ID" value="ADP35853.1"/>
    <property type="molecule type" value="Genomic_DNA"/>
</dbReference>
<dbReference type="InterPro" id="IPR052912">
    <property type="entry name" value="UPF0111_domain"/>
</dbReference>
<reference evidence="2 3" key="1">
    <citation type="journal article" date="2010" name="Proc. Natl. Acad. Sci. U.S.A.">
        <title>Genome analysis of Bifidobacterium bifidum PRL2010 reveals metabolic pathways for host-derived glycan foraging.</title>
        <authorList>
            <person name="Turroni F."/>
            <person name="Bottacini F."/>
            <person name="Foroni E."/>
            <person name="Mulder I."/>
            <person name="Kim J.H."/>
            <person name="Zomer A."/>
            <person name="Sanchez B."/>
            <person name="Bidossi A."/>
            <person name="Ferrarini A."/>
            <person name="Giubellini V."/>
            <person name="Delledonne M."/>
            <person name="Henrissat B."/>
            <person name="Coutinho P."/>
            <person name="Oggioni M."/>
            <person name="Fitzgerald G.F."/>
            <person name="Mills D."/>
            <person name="Margolles A."/>
            <person name="Kelly D."/>
            <person name="van Sinderen D."/>
            <person name="Ventura M."/>
        </authorList>
    </citation>
    <scope>NUCLEOTIDE SEQUENCE [LARGE SCALE GENOMIC DNA]</scope>
    <source>
        <strain evidence="2 3">PRL2010</strain>
    </source>
</reference>
<accession>A0A0H3EC61</accession>
<comment type="similarity">
    <text evidence="1">Belongs to the UPF0111 family.</text>
</comment>
<dbReference type="Gene3D" id="1.20.58.220">
    <property type="entry name" value="Phosphate transport system protein phou homolog 2, domain 2"/>
    <property type="match status" value="1"/>
</dbReference>
<evidence type="ECO:0008006" key="4">
    <source>
        <dbReference type="Google" id="ProtNLM"/>
    </source>
</evidence>
<evidence type="ECO:0000313" key="3">
    <source>
        <dbReference type="Proteomes" id="UP000002312"/>
    </source>
</evidence>
<proteinExistence type="inferred from homology"/>
<dbReference type="InterPro" id="IPR038078">
    <property type="entry name" value="PhoU-like_sf"/>
</dbReference>
<dbReference type="KEGG" id="bbp:BBPR_0770"/>
<organism evidence="2 3">
    <name type="scientific">Bifidobacterium bifidum (strain PRL2010)</name>
    <dbReference type="NCBI Taxonomy" id="702459"/>
    <lineage>
        <taxon>Bacteria</taxon>
        <taxon>Bacillati</taxon>
        <taxon>Actinomycetota</taxon>
        <taxon>Actinomycetes</taxon>
        <taxon>Bifidobacteriales</taxon>
        <taxon>Bifidobacteriaceae</taxon>
        <taxon>Bifidobacterium</taxon>
    </lineage>
</organism>
<dbReference type="PATRIC" id="fig|702459.3.peg.800"/>
<dbReference type="InterPro" id="IPR018445">
    <property type="entry name" value="Put_Phosphate_transp_reg"/>
</dbReference>
<dbReference type="RefSeq" id="WP_003812798.1">
    <property type="nucleotide sequence ID" value="NC_014638.1"/>
</dbReference>
<dbReference type="PANTHER" id="PTHR37298">
    <property type="entry name" value="UPF0111 PROTEIN YKAA"/>
    <property type="match status" value="1"/>
</dbReference>
<dbReference type="eggNOG" id="COG1392">
    <property type="taxonomic scope" value="Bacteria"/>
</dbReference>
<dbReference type="OrthoDB" id="9797568at2"/>
<dbReference type="AlphaFoldDB" id="A0A0H3EC61"/>
<dbReference type="Pfam" id="PF01865">
    <property type="entry name" value="PhoU_div"/>
    <property type="match status" value="1"/>
</dbReference>
<dbReference type="HOGENOM" id="CLU_086031_1_0_11"/>
<dbReference type="GeneID" id="93092416"/>
<protein>
    <recommendedName>
        <fullName evidence="4">Phosphate transport regulator</fullName>
    </recommendedName>
</protein>
<sequence>MARKNDSFYFDGFKQSADYACQAAHLLSEVMHHYEPDRLLERFDEMHRIEQAADEVRHGMMDELVTAFITPFDRDDIARLSSVLDDVTDRIEGALHRMYYDNVLEIRPDALDLVDMVERSCGKMAELIGELPRFKRSKTLREQVFFINKIEQDADRLFVEAMRRLHTTCTDPLQVLAWHEVYVHLELCTDDCEHVADVVDNIVMENS</sequence>
<dbReference type="PANTHER" id="PTHR37298:SF1">
    <property type="entry name" value="UPF0111 PROTEIN YKAA"/>
    <property type="match status" value="1"/>
</dbReference>
<gene>
    <name evidence="2" type="ordered locus">BBPR_0770</name>
</gene>
<evidence type="ECO:0000256" key="1">
    <source>
        <dbReference type="ARBA" id="ARBA00008591"/>
    </source>
</evidence>
<name>A0A0H3EC61_BIFBP</name>
<evidence type="ECO:0000313" key="2">
    <source>
        <dbReference type="EMBL" id="ADP35853.1"/>
    </source>
</evidence>